<comment type="similarity">
    <text evidence="6">Belongs to the BRMS1 family.</text>
</comment>
<evidence type="ECO:0000256" key="2">
    <source>
        <dbReference type="ARBA" id="ARBA00022491"/>
    </source>
</evidence>
<dbReference type="AlphaFoldDB" id="A0A4W5L0L6"/>
<evidence type="ECO:0000256" key="4">
    <source>
        <dbReference type="ARBA" id="ARBA00023163"/>
    </source>
</evidence>
<keyword evidence="9" id="KW-1185">Reference proteome</keyword>
<accession>A0A4W5L0L6</accession>
<comment type="subcellular location">
    <subcellularLocation>
        <location evidence="1">Nucleus</location>
    </subcellularLocation>
</comment>
<evidence type="ECO:0008006" key="10">
    <source>
        <dbReference type="Google" id="ProtNLM"/>
    </source>
</evidence>
<protein>
    <recommendedName>
        <fullName evidence="10">BRMS1 like transcriptional repressor b</fullName>
    </recommendedName>
</protein>
<sequence>MEEKREREGGEREEETMDESTEERESDLDESEEESSGKKLLNDERKEMDDEDCERRRGECLDKMSDLEKQLFRERLNQVKVKLDEVLTGKAGEYREPLARLKHNMTLRTQVAGNYYYYY</sequence>
<dbReference type="PANTHER" id="PTHR21964">
    <property type="entry name" value="BREAST CANCER METASTASIS-SUPPRESSOR 1"/>
    <property type="match status" value="1"/>
</dbReference>
<feature type="compositionally biased region" description="Basic and acidic residues" evidence="7">
    <location>
        <begin position="35"/>
        <end position="57"/>
    </location>
</feature>
<evidence type="ECO:0000256" key="1">
    <source>
        <dbReference type="ARBA" id="ARBA00004123"/>
    </source>
</evidence>
<dbReference type="GO" id="GO:0010468">
    <property type="term" value="P:regulation of gene expression"/>
    <property type="evidence" value="ECO:0007669"/>
    <property type="project" value="UniProtKB-ARBA"/>
</dbReference>
<dbReference type="InterPro" id="IPR013907">
    <property type="entry name" value="Sds3"/>
</dbReference>
<evidence type="ECO:0000256" key="7">
    <source>
        <dbReference type="SAM" id="MobiDB-lite"/>
    </source>
</evidence>
<evidence type="ECO:0000256" key="5">
    <source>
        <dbReference type="ARBA" id="ARBA00023242"/>
    </source>
</evidence>
<organism evidence="8 9">
    <name type="scientific">Hucho hucho</name>
    <name type="common">huchen</name>
    <dbReference type="NCBI Taxonomy" id="62062"/>
    <lineage>
        <taxon>Eukaryota</taxon>
        <taxon>Metazoa</taxon>
        <taxon>Chordata</taxon>
        <taxon>Craniata</taxon>
        <taxon>Vertebrata</taxon>
        <taxon>Euteleostomi</taxon>
        <taxon>Actinopterygii</taxon>
        <taxon>Neopterygii</taxon>
        <taxon>Teleostei</taxon>
        <taxon>Protacanthopterygii</taxon>
        <taxon>Salmoniformes</taxon>
        <taxon>Salmonidae</taxon>
        <taxon>Salmoninae</taxon>
        <taxon>Hucho</taxon>
    </lineage>
</organism>
<name>A0A4W5L0L6_9TELE</name>
<keyword evidence="5" id="KW-0539">Nucleus</keyword>
<dbReference type="GO" id="GO:0005654">
    <property type="term" value="C:nucleoplasm"/>
    <property type="evidence" value="ECO:0007669"/>
    <property type="project" value="UniProtKB-ARBA"/>
</dbReference>
<reference evidence="8" key="2">
    <citation type="submission" date="2025-08" db="UniProtKB">
        <authorList>
            <consortium name="Ensembl"/>
        </authorList>
    </citation>
    <scope>IDENTIFICATION</scope>
</reference>
<dbReference type="Gene3D" id="1.20.5.1500">
    <property type="match status" value="1"/>
</dbReference>
<evidence type="ECO:0000256" key="6">
    <source>
        <dbReference type="ARBA" id="ARBA00038256"/>
    </source>
</evidence>
<dbReference type="FunFam" id="1.20.5.1500:FF:000002">
    <property type="entry name" value="breast cancer metastasis-suppressor 1-like protein-A"/>
    <property type="match status" value="1"/>
</dbReference>
<proteinExistence type="inferred from homology"/>
<reference evidence="9" key="1">
    <citation type="submission" date="2018-06" db="EMBL/GenBank/DDBJ databases">
        <title>Genome assembly of Danube salmon.</title>
        <authorList>
            <person name="Macqueen D.J."/>
            <person name="Gundappa M.K."/>
        </authorList>
    </citation>
    <scope>NUCLEOTIDE SEQUENCE [LARGE SCALE GENOMIC DNA]</scope>
</reference>
<evidence type="ECO:0000256" key="3">
    <source>
        <dbReference type="ARBA" id="ARBA00023015"/>
    </source>
</evidence>
<evidence type="ECO:0000313" key="9">
    <source>
        <dbReference type="Proteomes" id="UP000314982"/>
    </source>
</evidence>
<feature type="compositionally biased region" description="Basic and acidic residues" evidence="7">
    <location>
        <begin position="1"/>
        <end position="10"/>
    </location>
</feature>
<reference evidence="8" key="3">
    <citation type="submission" date="2025-09" db="UniProtKB">
        <authorList>
            <consortium name="Ensembl"/>
        </authorList>
    </citation>
    <scope>IDENTIFICATION</scope>
</reference>
<keyword evidence="3" id="KW-0805">Transcription regulation</keyword>
<keyword evidence="2" id="KW-0678">Repressor</keyword>
<dbReference type="GeneTree" id="ENSGT00940000166331"/>
<dbReference type="Proteomes" id="UP000314982">
    <property type="component" value="Unassembled WGS sequence"/>
</dbReference>
<dbReference type="Ensembl" id="ENSHHUT00000018588.1">
    <property type="protein sequence ID" value="ENSHHUP00000017936.1"/>
    <property type="gene ID" value="ENSHHUG00000011175.1"/>
</dbReference>
<feature type="region of interest" description="Disordered" evidence="7">
    <location>
        <begin position="1"/>
        <end position="57"/>
    </location>
</feature>
<keyword evidence="4" id="KW-0804">Transcription</keyword>
<dbReference type="STRING" id="62062.ENSHHUP00000017936"/>
<feature type="compositionally biased region" description="Acidic residues" evidence="7">
    <location>
        <begin position="11"/>
        <end position="34"/>
    </location>
</feature>
<evidence type="ECO:0000313" key="8">
    <source>
        <dbReference type="Ensembl" id="ENSHHUP00000017936.1"/>
    </source>
</evidence>